<dbReference type="AlphaFoldDB" id="A0A0F8XAR3"/>
<accession>A0A0F8XAR3</accession>
<sequence>MNDSDLFESSAQLMKGEVDEDLKKYTEHELCLCGHSFRMHECPPDSPCYISECYCQEFKLK</sequence>
<comment type="caution">
    <text evidence="1">The sequence shown here is derived from an EMBL/GenBank/DDBJ whole genome shotgun (WGS) entry which is preliminary data.</text>
</comment>
<protein>
    <submittedName>
        <fullName evidence="1">Uncharacterized protein</fullName>
    </submittedName>
</protein>
<organism evidence="1">
    <name type="scientific">marine sediment metagenome</name>
    <dbReference type="NCBI Taxonomy" id="412755"/>
    <lineage>
        <taxon>unclassified sequences</taxon>
        <taxon>metagenomes</taxon>
        <taxon>ecological metagenomes</taxon>
    </lineage>
</organism>
<reference evidence="1" key="1">
    <citation type="journal article" date="2015" name="Nature">
        <title>Complex archaea that bridge the gap between prokaryotes and eukaryotes.</title>
        <authorList>
            <person name="Spang A."/>
            <person name="Saw J.H."/>
            <person name="Jorgensen S.L."/>
            <person name="Zaremba-Niedzwiedzka K."/>
            <person name="Martijn J."/>
            <person name="Lind A.E."/>
            <person name="van Eijk R."/>
            <person name="Schleper C."/>
            <person name="Guy L."/>
            <person name="Ettema T.J."/>
        </authorList>
    </citation>
    <scope>NUCLEOTIDE SEQUENCE</scope>
</reference>
<proteinExistence type="predicted"/>
<gene>
    <name evidence="1" type="ORF">LCGC14_2965970</name>
</gene>
<evidence type="ECO:0000313" key="1">
    <source>
        <dbReference type="EMBL" id="KKK66252.1"/>
    </source>
</evidence>
<dbReference type="EMBL" id="LAZR01060165">
    <property type="protein sequence ID" value="KKK66252.1"/>
    <property type="molecule type" value="Genomic_DNA"/>
</dbReference>
<name>A0A0F8XAR3_9ZZZZ</name>